<dbReference type="EMBL" id="OIVN01005001">
    <property type="protein sequence ID" value="SPD20369.1"/>
    <property type="molecule type" value="Genomic_DNA"/>
</dbReference>
<evidence type="ECO:0000256" key="1">
    <source>
        <dbReference type="SAM" id="MobiDB-lite"/>
    </source>
</evidence>
<feature type="region of interest" description="Disordered" evidence="1">
    <location>
        <begin position="1"/>
        <end position="21"/>
    </location>
</feature>
<dbReference type="AlphaFoldDB" id="A0A2N9I8L5"/>
<proteinExistence type="predicted"/>
<gene>
    <name evidence="2" type="ORF">FSB_LOCUS48251</name>
</gene>
<accession>A0A2N9I8L5</accession>
<reference evidence="2" key="1">
    <citation type="submission" date="2018-02" db="EMBL/GenBank/DDBJ databases">
        <authorList>
            <person name="Cohen D.B."/>
            <person name="Kent A.D."/>
        </authorList>
    </citation>
    <scope>NUCLEOTIDE SEQUENCE</scope>
</reference>
<protein>
    <submittedName>
        <fullName evidence="2">Uncharacterized protein</fullName>
    </submittedName>
</protein>
<name>A0A2N9I8L5_FAGSY</name>
<sequence>MDSQSTVTLTGSFPPSGPSLSKSSVILARFSEISLDLGRFSSDEVRPPTE</sequence>
<evidence type="ECO:0000313" key="2">
    <source>
        <dbReference type="EMBL" id="SPD20369.1"/>
    </source>
</evidence>
<organism evidence="2">
    <name type="scientific">Fagus sylvatica</name>
    <name type="common">Beechnut</name>
    <dbReference type="NCBI Taxonomy" id="28930"/>
    <lineage>
        <taxon>Eukaryota</taxon>
        <taxon>Viridiplantae</taxon>
        <taxon>Streptophyta</taxon>
        <taxon>Embryophyta</taxon>
        <taxon>Tracheophyta</taxon>
        <taxon>Spermatophyta</taxon>
        <taxon>Magnoliopsida</taxon>
        <taxon>eudicotyledons</taxon>
        <taxon>Gunneridae</taxon>
        <taxon>Pentapetalae</taxon>
        <taxon>rosids</taxon>
        <taxon>fabids</taxon>
        <taxon>Fagales</taxon>
        <taxon>Fagaceae</taxon>
        <taxon>Fagus</taxon>
    </lineage>
</organism>